<dbReference type="Gene3D" id="3.90.960.10">
    <property type="entry name" value="YbaK/aminoacyl-tRNA synthetase-associated domain"/>
    <property type="match status" value="1"/>
</dbReference>
<keyword evidence="3" id="KW-1185">Reference proteome</keyword>
<dbReference type="RefSeq" id="WP_254157805.1">
    <property type="nucleotide sequence ID" value="NZ_CP100355.1"/>
</dbReference>
<dbReference type="GO" id="GO:0002161">
    <property type="term" value="F:aminoacyl-tRNA deacylase activity"/>
    <property type="evidence" value="ECO:0007669"/>
    <property type="project" value="InterPro"/>
</dbReference>
<dbReference type="SUPFAM" id="SSF55826">
    <property type="entry name" value="YbaK/ProRS associated domain"/>
    <property type="match status" value="1"/>
</dbReference>
<dbReference type="InterPro" id="IPR036754">
    <property type="entry name" value="YbaK/aa-tRNA-synt-asso_dom_sf"/>
</dbReference>
<dbReference type="PANTHER" id="PTHR30411">
    <property type="entry name" value="CYTOPLASMIC PROTEIN"/>
    <property type="match status" value="1"/>
</dbReference>
<dbReference type="CDD" id="cd04333">
    <property type="entry name" value="ProX_deacylase"/>
    <property type="match status" value="1"/>
</dbReference>
<dbReference type="KEGG" id="sawl:NGM29_16705"/>
<dbReference type="AlphaFoldDB" id="A0A9E7N7Z8"/>
<feature type="domain" description="YbaK/aminoacyl-tRNA synthetase-associated" evidence="1">
    <location>
        <begin position="27"/>
        <end position="148"/>
    </location>
</feature>
<sequence>MHPRAATFVAQAREEYGFDPAVEEFPEGTKTAADAAEAVDCDVAQIASSLAFDAGGDLVVAVTSGANRVDEGALAKAVDVAPGTVEMADPERIKSRLGWSIGGVPPFCHDRPVPTYLDEMLLEFETVWAAAGTPSAVFPIDPTELEDLTNAQVVSVVDGSSR</sequence>
<proteinExistence type="predicted"/>
<dbReference type="GeneID" id="73291721"/>
<dbReference type="InterPro" id="IPR007214">
    <property type="entry name" value="YbaK/aa-tRNA-synth-assoc-dom"/>
</dbReference>
<organism evidence="2 3">
    <name type="scientific">Natronosalvus rutilus</name>
    <dbReference type="NCBI Taxonomy" id="2953753"/>
    <lineage>
        <taxon>Archaea</taxon>
        <taxon>Methanobacteriati</taxon>
        <taxon>Methanobacteriota</taxon>
        <taxon>Stenosarchaea group</taxon>
        <taxon>Halobacteria</taxon>
        <taxon>Halobacteriales</taxon>
        <taxon>Natrialbaceae</taxon>
        <taxon>Natronosalvus</taxon>
    </lineage>
</organism>
<dbReference type="EMBL" id="CP100355">
    <property type="protein sequence ID" value="UTF53387.1"/>
    <property type="molecule type" value="Genomic_DNA"/>
</dbReference>
<reference evidence="2" key="1">
    <citation type="submission" date="2022-06" db="EMBL/GenBank/DDBJ databases">
        <title>Diverse halophilic archaea isolated from saline environments.</title>
        <authorList>
            <person name="Cui H.-L."/>
        </authorList>
    </citation>
    <scope>NUCLEOTIDE SEQUENCE</scope>
    <source>
        <strain evidence="2">WLHS1</strain>
    </source>
</reference>
<dbReference type="Proteomes" id="UP001056855">
    <property type="component" value="Chromosome"/>
</dbReference>
<evidence type="ECO:0000259" key="1">
    <source>
        <dbReference type="Pfam" id="PF04073"/>
    </source>
</evidence>
<accession>A0A9E7N7Z8</accession>
<evidence type="ECO:0000313" key="2">
    <source>
        <dbReference type="EMBL" id="UTF53387.1"/>
    </source>
</evidence>
<gene>
    <name evidence="2" type="ORF">NGM29_16705</name>
</gene>
<evidence type="ECO:0000313" key="3">
    <source>
        <dbReference type="Proteomes" id="UP001056855"/>
    </source>
</evidence>
<name>A0A9E7N7Z8_9EURY</name>
<dbReference type="PANTHER" id="PTHR30411:SF1">
    <property type="entry name" value="CYTOPLASMIC PROTEIN"/>
    <property type="match status" value="1"/>
</dbReference>
<dbReference type="Pfam" id="PF04073">
    <property type="entry name" value="tRNA_edit"/>
    <property type="match status" value="1"/>
</dbReference>
<protein>
    <submittedName>
        <fullName evidence="2">YbaK/EbsC family protein</fullName>
    </submittedName>
</protein>